<reference evidence="1" key="1">
    <citation type="journal article" date="2021" name="Genome Biol. Evol.">
        <title>A High-Quality Reference Genome for a Parasitic Bivalve with Doubly Uniparental Inheritance (Bivalvia: Unionida).</title>
        <authorList>
            <person name="Smith C.H."/>
        </authorList>
    </citation>
    <scope>NUCLEOTIDE SEQUENCE</scope>
    <source>
        <strain evidence="1">CHS0354</strain>
    </source>
</reference>
<reference evidence="1" key="3">
    <citation type="submission" date="2023-05" db="EMBL/GenBank/DDBJ databases">
        <authorList>
            <person name="Smith C.H."/>
        </authorList>
    </citation>
    <scope>NUCLEOTIDE SEQUENCE</scope>
    <source>
        <strain evidence="1">CHS0354</strain>
        <tissue evidence="1">Mantle</tissue>
    </source>
</reference>
<comment type="caution">
    <text evidence="1">The sequence shown here is derived from an EMBL/GenBank/DDBJ whole genome shotgun (WGS) entry which is preliminary data.</text>
</comment>
<evidence type="ECO:0000313" key="1">
    <source>
        <dbReference type="EMBL" id="KAK3580524.1"/>
    </source>
</evidence>
<evidence type="ECO:0000313" key="2">
    <source>
        <dbReference type="Proteomes" id="UP001195483"/>
    </source>
</evidence>
<gene>
    <name evidence="1" type="ORF">CHS0354_009478</name>
</gene>
<organism evidence="1 2">
    <name type="scientific">Potamilus streckersoni</name>
    <dbReference type="NCBI Taxonomy" id="2493646"/>
    <lineage>
        <taxon>Eukaryota</taxon>
        <taxon>Metazoa</taxon>
        <taxon>Spiralia</taxon>
        <taxon>Lophotrochozoa</taxon>
        <taxon>Mollusca</taxon>
        <taxon>Bivalvia</taxon>
        <taxon>Autobranchia</taxon>
        <taxon>Heteroconchia</taxon>
        <taxon>Palaeoheterodonta</taxon>
        <taxon>Unionida</taxon>
        <taxon>Unionoidea</taxon>
        <taxon>Unionidae</taxon>
        <taxon>Ambleminae</taxon>
        <taxon>Lampsilini</taxon>
        <taxon>Potamilus</taxon>
    </lineage>
</organism>
<reference evidence="1" key="2">
    <citation type="journal article" date="2021" name="Genome Biol. Evol.">
        <title>Developing a high-quality reference genome for a parasitic bivalve with doubly uniparental inheritance (Bivalvia: Unionida).</title>
        <authorList>
            <person name="Smith C.H."/>
        </authorList>
    </citation>
    <scope>NUCLEOTIDE SEQUENCE</scope>
    <source>
        <strain evidence="1">CHS0354</strain>
        <tissue evidence="1">Mantle</tissue>
    </source>
</reference>
<sequence>MGRYEIYQRMSNRSFNGHVSQSKFNYRILLRPIVPSFICPKRNGTMTMKRCVNRRQQGYHAMF</sequence>
<dbReference type="Proteomes" id="UP001195483">
    <property type="component" value="Unassembled WGS sequence"/>
</dbReference>
<dbReference type="AlphaFoldDB" id="A0AAE0RVS3"/>
<protein>
    <submittedName>
        <fullName evidence="1">Uncharacterized protein</fullName>
    </submittedName>
</protein>
<dbReference type="EMBL" id="JAEAOA010000612">
    <property type="protein sequence ID" value="KAK3580524.1"/>
    <property type="molecule type" value="Genomic_DNA"/>
</dbReference>
<proteinExistence type="predicted"/>
<accession>A0AAE0RVS3</accession>
<name>A0AAE0RVS3_9BIVA</name>
<keyword evidence="2" id="KW-1185">Reference proteome</keyword>